<comment type="caution">
    <text evidence="4">The sequence shown here is derived from an EMBL/GenBank/DDBJ whole genome shotgun (WGS) entry which is preliminary data.</text>
</comment>
<dbReference type="AlphaFoldDB" id="A0A1W0WEB8"/>
<dbReference type="EMBL" id="MTYJ01000122">
    <property type="protein sequence ID" value="OQV13522.1"/>
    <property type="molecule type" value="Genomic_DNA"/>
</dbReference>
<dbReference type="GO" id="GO:0005634">
    <property type="term" value="C:nucleus"/>
    <property type="evidence" value="ECO:0007669"/>
    <property type="project" value="TreeGrafter"/>
</dbReference>
<evidence type="ECO:0000313" key="5">
    <source>
        <dbReference type="Proteomes" id="UP000192578"/>
    </source>
</evidence>
<dbReference type="GO" id="GO:0005829">
    <property type="term" value="C:cytosol"/>
    <property type="evidence" value="ECO:0007669"/>
    <property type="project" value="TreeGrafter"/>
</dbReference>
<dbReference type="PANTHER" id="PTHR21531">
    <property type="entry name" value="LOW-TEMPERATURE VIABILITY PROTEIN LTV1-RELATED"/>
    <property type="match status" value="1"/>
</dbReference>
<sequence length="482" mass="54056">MPKNKKKFIDKKNATTYNLIQRSLPPIGEDDPGYVPPAPLTREELLQRQEEQQQYGIFYADGYDYMKHLREVNHAGGVLEAQYDFRVGQTASDFLLETQSVISGASRQSRQVAGGGSRIPFSATTTATSSAALSAAAMLEAAFKDGADAELDPEIVEAMNEDFNFEDPSNVLDDNFIIQAKGILDDDIEEEYPGLEEDDELAPDYVDPTKSLHKGRMVEAWVEQQGPAEETQANAPPGDHKRTSTAAMIKQDCACWDDRFEKMMDQYDDEEIGGLDLDDHEQGDGGESVVLNSILAEKDNSQAVFEAMMLQTPDPDPVALKFQYEDDNREKRVKVILELDNDKYDCQSVADTRTSKAFQPKTLDPPQKPKRIILDPRTGIPREVLSSRRGRHSSESETDEDDDSSSGDAGSDILSLISSLSVARPKNESPEERKLRKQTLKGLRKERRIEKKSCRVAFREEKVRQEKEVANVQRRLKTIAMV</sequence>
<dbReference type="InterPro" id="IPR007307">
    <property type="entry name" value="Ltv1"/>
</dbReference>
<feature type="region of interest" description="Disordered" evidence="3">
    <location>
        <begin position="351"/>
        <end position="446"/>
    </location>
</feature>
<dbReference type="PANTHER" id="PTHR21531:SF0">
    <property type="entry name" value="PROTEIN LTV1 HOMOLOG"/>
    <property type="match status" value="1"/>
</dbReference>
<feature type="compositionally biased region" description="Low complexity" evidence="3">
    <location>
        <begin position="406"/>
        <end position="421"/>
    </location>
</feature>
<dbReference type="OrthoDB" id="5852896at2759"/>
<gene>
    <name evidence="4" type="ORF">BV898_12268</name>
</gene>
<dbReference type="GO" id="GO:0000056">
    <property type="term" value="P:ribosomal small subunit export from nucleus"/>
    <property type="evidence" value="ECO:0007669"/>
    <property type="project" value="TreeGrafter"/>
</dbReference>
<evidence type="ECO:0000256" key="1">
    <source>
        <dbReference type="ARBA" id="ARBA00009078"/>
    </source>
</evidence>
<name>A0A1W0WEB8_HYPEX</name>
<evidence type="ECO:0000256" key="3">
    <source>
        <dbReference type="SAM" id="MobiDB-lite"/>
    </source>
</evidence>
<dbReference type="GO" id="GO:0030688">
    <property type="term" value="C:preribosome, small subunit precursor"/>
    <property type="evidence" value="ECO:0007669"/>
    <property type="project" value="TreeGrafter"/>
</dbReference>
<evidence type="ECO:0000313" key="4">
    <source>
        <dbReference type="EMBL" id="OQV13522.1"/>
    </source>
</evidence>
<reference evidence="5" key="1">
    <citation type="submission" date="2017-01" db="EMBL/GenBank/DDBJ databases">
        <title>Comparative genomics of anhydrobiosis in the tardigrade Hypsibius dujardini.</title>
        <authorList>
            <person name="Yoshida Y."/>
            <person name="Koutsovoulos G."/>
            <person name="Laetsch D."/>
            <person name="Stevens L."/>
            <person name="Kumar S."/>
            <person name="Horikawa D."/>
            <person name="Ishino K."/>
            <person name="Komine S."/>
            <person name="Tomita M."/>
            <person name="Blaxter M."/>
            <person name="Arakawa K."/>
        </authorList>
    </citation>
    <scope>NUCLEOTIDE SEQUENCE [LARGE SCALE GENOMIC DNA]</scope>
    <source>
        <strain evidence="5">Z151</strain>
    </source>
</reference>
<dbReference type="Pfam" id="PF04180">
    <property type="entry name" value="LTV"/>
    <property type="match status" value="1"/>
</dbReference>
<feature type="compositionally biased region" description="Acidic residues" evidence="3">
    <location>
        <begin position="396"/>
        <end position="405"/>
    </location>
</feature>
<accession>A0A1W0WEB8</accession>
<organism evidence="4 5">
    <name type="scientific">Hypsibius exemplaris</name>
    <name type="common">Freshwater tardigrade</name>
    <dbReference type="NCBI Taxonomy" id="2072580"/>
    <lineage>
        <taxon>Eukaryota</taxon>
        <taxon>Metazoa</taxon>
        <taxon>Ecdysozoa</taxon>
        <taxon>Tardigrada</taxon>
        <taxon>Eutardigrada</taxon>
        <taxon>Parachela</taxon>
        <taxon>Hypsibioidea</taxon>
        <taxon>Hypsibiidae</taxon>
        <taxon>Hypsibius</taxon>
    </lineage>
</organism>
<feature type="compositionally biased region" description="Basic residues" evidence="3">
    <location>
        <begin position="435"/>
        <end position="446"/>
    </location>
</feature>
<proteinExistence type="inferred from homology"/>
<dbReference type="GO" id="GO:0042274">
    <property type="term" value="P:ribosomal small subunit biogenesis"/>
    <property type="evidence" value="ECO:0007669"/>
    <property type="project" value="InterPro"/>
</dbReference>
<protein>
    <recommendedName>
        <fullName evidence="2">Protein LTV1 homolog</fullName>
    </recommendedName>
</protein>
<comment type="similarity">
    <text evidence="1">Belongs to the LTV1 family.</text>
</comment>
<keyword evidence="5" id="KW-1185">Reference proteome</keyword>
<evidence type="ECO:0000256" key="2">
    <source>
        <dbReference type="ARBA" id="ARBA00021561"/>
    </source>
</evidence>
<dbReference type="Proteomes" id="UP000192578">
    <property type="component" value="Unassembled WGS sequence"/>
</dbReference>
<feature type="compositionally biased region" description="Basic and acidic residues" evidence="3">
    <location>
        <begin position="425"/>
        <end position="434"/>
    </location>
</feature>